<sequence length="343" mass="38473">MRNLLIIVELSFQAGVLSNPHLFVDAVRCSKNRASSDSGWTRVIVEQPFGQDLESSRKLTSILKKTRSSDCCFFGFFMTFEFLFKAVIIIKQLLVMRRVIMLFFIWIFISARSAILGQCNVQWDGRTIHHMFPAPRLLQAAGFLVLSCLGFRGAGKTTMMDVLAGRKTGGCTEGTISISRYLKNQVTFARISGYCEQNDIHSPHVTVYESVLYSAWLRPSSYVSEETRTMFVEEVMELVELNPIRNALVGLPRVNGLSTEQRKRLTIAVELVANPSIIFMDEPTSGLDARAVAIVMRTVRNTVDTGRTVVCTIHQSNIDIFEAFDEIWTTSCASNSPRICSSP</sequence>
<name>A0ACB9M8M1_9MYRT</name>
<keyword evidence="2" id="KW-1185">Reference proteome</keyword>
<evidence type="ECO:0000313" key="1">
    <source>
        <dbReference type="EMBL" id="KAI4320085.1"/>
    </source>
</evidence>
<proteinExistence type="predicted"/>
<reference evidence="2" key="1">
    <citation type="journal article" date="2023" name="Front. Plant Sci.">
        <title>Chromosomal-level genome assembly of Melastoma candidum provides insights into trichome evolution.</title>
        <authorList>
            <person name="Zhong Y."/>
            <person name="Wu W."/>
            <person name="Sun C."/>
            <person name="Zou P."/>
            <person name="Liu Y."/>
            <person name="Dai S."/>
            <person name="Zhou R."/>
        </authorList>
    </citation>
    <scope>NUCLEOTIDE SEQUENCE [LARGE SCALE GENOMIC DNA]</scope>
</reference>
<comment type="caution">
    <text evidence="1">The sequence shown here is derived from an EMBL/GenBank/DDBJ whole genome shotgun (WGS) entry which is preliminary data.</text>
</comment>
<organism evidence="1 2">
    <name type="scientific">Melastoma candidum</name>
    <dbReference type="NCBI Taxonomy" id="119954"/>
    <lineage>
        <taxon>Eukaryota</taxon>
        <taxon>Viridiplantae</taxon>
        <taxon>Streptophyta</taxon>
        <taxon>Embryophyta</taxon>
        <taxon>Tracheophyta</taxon>
        <taxon>Spermatophyta</taxon>
        <taxon>Magnoliopsida</taxon>
        <taxon>eudicotyledons</taxon>
        <taxon>Gunneridae</taxon>
        <taxon>Pentapetalae</taxon>
        <taxon>rosids</taxon>
        <taxon>malvids</taxon>
        <taxon>Myrtales</taxon>
        <taxon>Melastomataceae</taxon>
        <taxon>Melastomatoideae</taxon>
        <taxon>Melastomateae</taxon>
        <taxon>Melastoma</taxon>
    </lineage>
</organism>
<dbReference type="EMBL" id="CM042889">
    <property type="protein sequence ID" value="KAI4320085.1"/>
    <property type="molecule type" value="Genomic_DNA"/>
</dbReference>
<gene>
    <name evidence="1" type="ORF">MLD38_033600</name>
</gene>
<evidence type="ECO:0000313" key="2">
    <source>
        <dbReference type="Proteomes" id="UP001057402"/>
    </source>
</evidence>
<accession>A0ACB9M8M1</accession>
<protein>
    <submittedName>
        <fullName evidence="1">Uncharacterized protein</fullName>
    </submittedName>
</protein>
<dbReference type="Proteomes" id="UP001057402">
    <property type="component" value="Chromosome 10"/>
</dbReference>